<name>A0A426X7L0_ENSVE</name>
<evidence type="ECO:0000313" key="2">
    <source>
        <dbReference type="Proteomes" id="UP000287651"/>
    </source>
</evidence>
<dbReference type="AlphaFoldDB" id="A0A426X7L0"/>
<proteinExistence type="predicted"/>
<accession>A0A426X7L0</accession>
<dbReference type="Proteomes" id="UP000287651">
    <property type="component" value="Unassembled WGS sequence"/>
</dbReference>
<gene>
    <name evidence="1" type="ORF">B296_00045359</name>
</gene>
<sequence length="131" mass="14270">MAGFESSIFCHGFWVLPLLRASSSPSTVMSFKSSLHHHGFRFSQEGIAILLSDVAIVSIVDVLEGLAEGDRLSIVATFGVLVDSTTIFDILGLYYQNGWSIEQGYLIHKPGHGITSLSPFILLGSPIGRRY</sequence>
<comment type="caution">
    <text evidence="1">The sequence shown here is derived from an EMBL/GenBank/DDBJ whole genome shotgun (WGS) entry which is preliminary data.</text>
</comment>
<dbReference type="EMBL" id="AMZH03025014">
    <property type="protein sequence ID" value="RRT35466.1"/>
    <property type="molecule type" value="Genomic_DNA"/>
</dbReference>
<reference evidence="1 2" key="1">
    <citation type="journal article" date="2014" name="Agronomy (Basel)">
        <title>A Draft Genome Sequence for Ensete ventricosum, the Drought-Tolerant Tree Against Hunger.</title>
        <authorList>
            <person name="Harrison J."/>
            <person name="Moore K.A."/>
            <person name="Paszkiewicz K."/>
            <person name="Jones T."/>
            <person name="Grant M."/>
            <person name="Ambacheew D."/>
            <person name="Muzemil S."/>
            <person name="Studholme D.J."/>
        </authorList>
    </citation>
    <scope>NUCLEOTIDE SEQUENCE [LARGE SCALE GENOMIC DNA]</scope>
</reference>
<evidence type="ECO:0000313" key="1">
    <source>
        <dbReference type="EMBL" id="RRT35466.1"/>
    </source>
</evidence>
<protein>
    <submittedName>
        <fullName evidence="1">Uncharacterized protein</fullName>
    </submittedName>
</protein>
<organism evidence="1 2">
    <name type="scientific">Ensete ventricosum</name>
    <name type="common">Abyssinian banana</name>
    <name type="synonym">Musa ensete</name>
    <dbReference type="NCBI Taxonomy" id="4639"/>
    <lineage>
        <taxon>Eukaryota</taxon>
        <taxon>Viridiplantae</taxon>
        <taxon>Streptophyta</taxon>
        <taxon>Embryophyta</taxon>
        <taxon>Tracheophyta</taxon>
        <taxon>Spermatophyta</taxon>
        <taxon>Magnoliopsida</taxon>
        <taxon>Liliopsida</taxon>
        <taxon>Zingiberales</taxon>
        <taxon>Musaceae</taxon>
        <taxon>Ensete</taxon>
    </lineage>
</organism>